<evidence type="ECO:0000313" key="2">
    <source>
        <dbReference type="Proteomes" id="UP000694005"/>
    </source>
</evidence>
<feature type="non-terminal residue" evidence="1">
    <location>
        <position position="65"/>
    </location>
</feature>
<name>A0A8D9M1M1_BRACM</name>
<protein>
    <submittedName>
        <fullName evidence="1">Uncharacterized protein</fullName>
    </submittedName>
</protein>
<proteinExistence type="predicted"/>
<dbReference type="AlphaFoldDB" id="A0A8D9M1M1"/>
<reference evidence="1 2" key="1">
    <citation type="submission" date="2021-07" db="EMBL/GenBank/DDBJ databases">
        <authorList>
            <consortium name="Genoscope - CEA"/>
            <person name="William W."/>
        </authorList>
    </citation>
    <scope>NUCLEOTIDE SEQUENCE [LARGE SCALE GENOMIC DNA]</scope>
</reference>
<dbReference type="Gramene" id="A02p33990.2_BraZ1">
    <property type="protein sequence ID" value="A02p33990.2_BraZ1.CDS.1"/>
    <property type="gene ID" value="A02g33990.2_BraZ1"/>
</dbReference>
<accession>A0A8D9M1M1</accession>
<gene>
    <name evidence="1" type="ORF">BRAPAZ1V2_A02P33990.2</name>
</gene>
<evidence type="ECO:0000313" key="1">
    <source>
        <dbReference type="EMBL" id="CAG7894447.1"/>
    </source>
</evidence>
<organism evidence="1 2">
    <name type="scientific">Brassica campestris</name>
    <name type="common">Field mustard</name>
    <dbReference type="NCBI Taxonomy" id="3711"/>
    <lineage>
        <taxon>Eukaryota</taxon>
        <taxon>Viridiplantae</taxon>
        <taxon>Streptophyta</taxon>
        <taxon>Embryophyta</taxon>
        <taxon>Tracheophyta</taxon>
        <taxon>Spermatophyta</taxon>
        <taxon>Magnoliopsida</taxon>
        <taxon>eudicotyledons</taxon>
        <taxon>Gunneridae</taxon>
        <taxon>Pentapetalae</taxon>
        <taxon>rosids</taxon>
        <taxon>malvids</taxon>
        <taxon>Brassicales</taxon>
        <taxon>Brassicaceae</taxon>
        <taxon>Brassiceae</taxon>
        <taxon>Brassica</taxon>
    </lineage>
</organism>
<dbReference type="Proteomes" id="UP000694005">
    <property type="component" value="Chromosome A02"/>
</dbReference>
<dbReference type="EMBL" id="LS974618">
    <property type="protein sequence ID" value="CAG7894447.1"/>
    <property type="molecule type" value="Genomic_DNA"/>
</dbReference>
<sequence>MCSIKRDQSICYHQVDLTDRSRSLRITKKNAEHILIDMVYFTRSTKVDFTWIDRSLIVDQSIPCP</sequence>